<name>A0A1X7KUB2_9SPHI</name>
<accession>A0A1X7KUB2</accession>
<dbReference type="AlphaFoldDB" id="A0A1X7KUB2"/>
<gene>
    <name evidence="1" type="ORF">SAMN05660862_3233</name>
</gene>
<dbReference type="STRING" id="561061.SAMN05660862_3233"/>
<proteinExistence type="predicted"/>
<sequence>MEILYTDLISKLQENEFDVKRSNSAVYGGSTIARKSKGTVVFRRLNNMDYLMMKNVEDLSLLQLEARSENVLYYVMRVSKIDGEYMAFVFSSDLGCSYSEFRVDVINDVIIFCTVDNKLKNQFTYLRFMGEWVRTKCMSKNSFSTCVKLKQEDVKAMFKLLKRDLKKRPEFSHFPRKVEGKGAQTLLRMNNQWVLDKGK</sequence>
<reference evidence="1 2" key="1">
    <citation type="submission" date="2017-04" db="EMBL/GenBank/DDBJ databases">
        <authorList>
            <person name="Afonso C.L."/>
            <person name="Miller P.J."/>
            <person name="Scott M.A."/>
            <person name="Spackman E."/>
            <person name="Goraichik I."/>
            <person name="Dimitrov K.M."/>
            <person name="Suarez D.L."/>
            <person name="Swayne D.E."/>
        </authorList>
    </citation>
    <scope>NUCLEOTIDE SEQUENCE [LARGE SCALE GENOMIC DNA]</scope>
    <source>
        <strain evidence="1 2">DSM 22418</strain>
    </source>
</reference>
<organism evidence="1 2">
    <name type="scientific">Sphingobacterium psychroaquaticum</name>
    <dbReference type="NCBI Taxonomy" id="561061"/>
    <lineage>
        <taxon>Bacteria</taxon>
        <taxon>Pseudomonadati</taxon>
        <taxon>Bacteroidota</taxon>
        <taxon>Sphingobacteriia</taxon>
        <taxon>Sphingobacteriales</taxon>
        <taxon>Sphingobacteriaceae</taxon>
        <taxon>Sphingobacterium</taxon>
    </lineage>
</organism>
<dbReference type="RefSeq" id="WP_085473921.1">
    <property type="nucleotide sequence ID" value="NZ_FXAU01000006.1"/>
</dbReference>
<keyword evidence="2" id="KW-1185">Reference proteome</keyword>
<dbReference type="EMBL" id="FXAU01000006">
    <property type="protein sequence ID" value="SMG45007.1"/>
    <property type="molecule type" value="Genomic_DNA"/>
</dbReference>
<evidence type="ECO:0000313" key="1">
    <source>
        <dbReference type="EMBL" id="SMG45007.1"/>
    </source>
</evidence>
<protein>
    <submittedName>
        <fullName evidence="1">Uncharacterized protein</fullName>
    </submittedName>
</protein>
<evidence type="ECO:0000313" key="2">
    <source>
        <dbReference type="Proteomes" id="UP000192980"/>
    </source>
</evidence>
<dbReference type="Proteomes" id="UP000192980">
    <property type="component" value="Unassembled WGS sequence"/>
</dbReference>